<keyword evidence="1" id="KW-0808">Transferase</keyword>
<gene>
    <name evidence="1" type="primary">rsmD</name>
    <name evidence="1" type="ORF">JFY71_10750</name>
</gene>
<reference evidence="1 2" key="1">
    <citation type="journal article" date="2022" name="Int. J. Syst. Evol. Microbiol.">
        <title>Miniphocaeibacter halophilus sp. nov., an ammonium-tolerant acetate-producing bacterium isolated from a biogas system.</title>
        <authorList>
            <person name="Schnurer A."/>
            <person name="Singh A."/>
            <person name="Bi S."/>
            <person name="Qiao W."/>
            <person name="Westerholm M."/>
        </authorList>
    </citation>
    <scope>NUCLEOTIDE SEQUENCE [LARGE SCALE GENOMIC DNA]</scope>
    <source>
        <strain evidence="1 2">AMB_01</strain>
    </source>
</reference>
<evidence type="ECO:0000313" key="1">
    <source>
        <dbReference type="EMBL" id="QQK07747.1"/>
    </source>
</evidence>
<evidence type="ECO:0000313" key="2">
    <source>
        <dbReference type="Proteomes" id="UP000595814"/>
    </source>
</evidence>
<sequence>MRVISGEKKGMRLFSTKDKNTRPTEDRIKEALFNILTDIDDNSMVLDLFAGTGSVGIEFLSRGAKFAVFSEKSKTNIKCIRDNLNHTNYTKKSKIYFGDYVDNLKNIAKDFTGFDYIFIDPPYDEAKMYYNSLNLIYRLKLLNFEGIIILESNIELDLKKYNIIKEKKYGKKLIYFIDLGVNYENNISR</sequence>
<organism evidence="1 2">
    <name type="scientific">Miniphocaeibacter halophilus</name>
    <dbReference type="NCBI Taxonomy" id="2931922"/>
    <lineage>
        <taxon>Bacteria</taxon>
        <taxon>Bacillati</taxon>
        <taxon>Bacillota</taxon>
        <taxon>Tissierellia</taxon>
        <taxon>Tissierellales</taxon>
        <taxon>Peptoniphilaceae</taxon>
        <taxon>Miniphocaeibacter</taxon>
    </lineage>
</organism>
<proteinExistence type="predicted"/>
<dbReference type="Proteomes" id="UP000595814">
    <property type="component" value="Chromosome"/>
</dbReference>
<keyword evidence="2" id="KW-1185">Reference proteome</keyword>
<protein>
    <submittedName>
        <fullName evidence="1">16S rRNA (Guanine(966)-N(2))-methyltransferase RsmD</fullName>
        <ecNumber evidence="1">2.1.1.171</ecNumber>
    </submittedName>
</protein>
<keyword evidence="1" id="KW-0489">Methyltransferase</keyword>
<accession>A0AC61MQ44</accession>
<dbReference type="EC" id="2.1.1.171" evidence="1"/>
<name>A0AC61MQ44_9FIRM</name>
<dbReference type="EMBL" id="CP066744">
    <property type="protein sequence ID" value="QQK07747.1"/>
    <property type="molecule type" value="Genomic_DNA"/>
</dbReference>